<accession>A0AAD8HI72</accession>
<feature type="region of interest" description="Disordered" evidence="1">
    <location>
        <begin position="335"/>
        <end position="450"/>
    </location>
</feature>
<gene>
    <name evidence="3" type="ORF">POM88_033869</name>
</gene>
<reference evidence="3" key="1">
    <citation type="submission" date="2023-02" db="EMBL/GenBank/DDBJ databases">
        <title>Genome of toxic invasive species Heracleum sosnowskyi carries increased number of genes despite the absence of recent whole-genome duplications.</title>
        <authorList>
            <person name="Schelkunov M."/>
            <person name="Shtratnikova V."/>
            <person name="Makarenko M."/>
            <person name="Klepikova A."/>
            <person name="Omelchenko D."/>
            <person name="Novikova G."/>
            <person name="Obukhova E."/>
            <person name="Bogdanov V."/>
            <person name="Penin A."/>
            <person name="Logacheva M."/>
        </authorList>
    </citation>
    <scope>NUCLEOTIDE SEQUENCE</scope>
    <source>
        <strain evidence="3">Hsosn_3</strain>
        <tissue evidence="3">Leaf</tissue>
    </source>
</reference>
<feature type="compositionally biased region" description="Acidic residues" evidence="1">
    <location>
        <begin position="277"/>
        <end position="286"/>
    </location>
</feature>
<feature type="region of interest" description="Disordered" evidence="1">
    <location>
        <begin position="232"/>
        <end position="305"/>
    </location>
</feature>
<dbReference type="InterPro" id="IPR058594">
    <property type="entry name" value="PB1-like_dom_pln"/>
</dbReference>
<reference evidence="3" key="2">
    <citation type="submission" date="2023-05" db="EMBL/GenBank/DDBJ databases">
        <authorList>
            <person name="Schelkunov M.I."/>
        </authorList>
    </citation>
    <scope>NUCLEOTIDE SEQUENCE</scope>
    <source>
        <strain evidence="3">Hsosn_3</strain>
        <tissue evidence="3">Leaf</tissue>
    </source>
</reference>
<organism evidence="3 4">
    <name type="scientific">Heracleum sosnowskyi</name>
    <dbReference type="NCBI Taxonomy" id="360622"/>
    <lineage>
        <taxon>Eukaryota</taxon>
        <taxon>Viridiplantae</taxon>
        <taxon>Streptophyta</taxon>
        <taxon>Embryophyta</taxon>
        <taxon>Tracheophyta</taxon>
        <taxon>Spermatophyta</taxon>
        <taxon>Magnoliopsida</taxon>
        <taxon>eudicotyledons</taxon>
        <taxon>Gunneridae</taxon>
        <taxon>Pentapetalae</taxon>
        <taxon>asterids</taxon>
        <taxon>campanulids</taxon>
        <taxon>Apiales</taxon>
        <taxon>Apiaceae</taxon>
        <taxon>Apioideae</taxon>
        <taxon>apioid superclade</taxon>
        <taxon>Tordylieae</taxon>
        <taxon>Tordyliinae</taxon>
        <taxon>Heracleum</taxon>
    </lineage>
</organism>
<evidence type="ECO:0000313" key="3">
    <source>
        <dbReference type="EMBL" id="KAK1367777.1"/>
    </source>
</evidence>
<keyword evidence="4" id="KW-1185">Reference proteome</keyword>
<evidence type="ECO:0000259" key="2">
    <source>
        <dbReference type="Pfam" id="PF26130"/>
    </source>
</evidence>
<feature type="domain" description="PB1-like" evidence="2">
    <location>
        <begin position="28"/>
        <end position="122"/>
    </location>
</feature>
<dbReference type="EMBL" id="JAUIZM010000008">
    <property type="protein sequence ID" value="KAK1367777.1"/>
    <property type="molecule type" value="Genomic_DNA"/>
</dbReference>
<name>A0AAD8HI72_9APIA</name>
<evidence type="ECO:0000313" key="4">
    <source>
        <dbReference type="Proteomes" id="UP001237642"/>
    </source>
</evidence>
<dbReference type="Pfam" id="PF26130">
    <property type="entry name" value="PB1-like"/>
    <property type="match status" value="1"/>
</dbReference>
<evidence type="ECO:0000256" key="1">
    <source>
        <dbReference type="SAM" id="MobiDB-lite"/>
    </source>
</evidence>
<sequence>MEWFMRHRNEMHKYGTAECPNYTEYPSFFTIKLYHGGHFENLNSKFVNYKVDYFDFCNVDMMSMFEVGGMVYEAIGLKSVGIELYFKLPIEGMDEIEKLETDSDILVMTRLISKEVQYVEVFAVLIEAIAVEELPNNIPNSNIPNSNAPVIELEDVSIEEMMQFKSSSSSIDMEQEVPVINKKKVKKVGRKPTPKKMSARRPILDASDDFEDPGFEADIEDHGKEFDDVFEVNGNGADQDEENLFETEDHGSGGGNEDEENVVEKEDQQNVVQNEDVSSEEDEEWFLDSSNDGNSDYEEDFGEVTGEYKGFGGYVYENWDEDNLELIDEVISGSDDEKMAVSSEDEVDHVFPEFNDEKNGATEPTNEANQEANPEANQEANEGAAMASTEANEGGGQDNTTDGDVIPHEFFPGASQPIIEGNDSQGGVFTGSPPNPEPSSCGVAPKQWQKKKTVITTRAEILRARSSREKKLNKKYVD</sequence>
<protein>
    <recommendedName>
        <fullName evidence="2">PB1-like domain-containing protein</fullName>
    </recommendedName>
</protein>
<feature type="compositionally biased region" description="Basic and acidic residues" evidence="1">
    <location>
        <begin position="348"/>
        <end position="360"/>
    </location>
</feature>
<dbReference type="Proteomes" id="UP001237642">
    <property type="component" value="Unassembled WGS sequence"/>
</dbReference>
<feature type="compositionally biased region" description="Low complexity" evidence="1">
    <location>
        <begin position="361"/>
        <end position="382"/>
    </location>
</feature>
<proteinExistence type="predicted"/>
<comment type="caution">
    <text evidence="3">The sequence shown here is derived from an EMBL/GenBank/DDBJ whole genome shotgun (WGS) entry which is preliminary data.</text>
</comment>
<dbReference type="AlphaFoldDB" id="A0AAD8HI72"/>